<dbReference type="InterPro" id="IPR011453">
    <property type="entry name" value="DUF1559"/>
</dbReference>
<comment type="caution">
    <text evidence="3">The sequence shown here is derived from an EMBL/GenBank/DDBJ whole genome shotgun (WGS) entry which is preliminary data.</text>
</comment>
<evidence type="ECO:0000313" key="3">
    <source>
        <dbReference type="EMBL" id="PQO27826.1"/>
    </source>
</evidence>
<dbReference type="NCBIfam" id="TIGR02532">
    <property type="entry name" value="IV_pilin_GFxxxE"/>
    <property type="match status" value="1"/>
</dbReference>
<dbReference type="NCBIfam" id="TIGR04294">
    <property type="entry name" value="pre_pil_HX9DG"/>
    <property type="match status" value="1"/>
</dbReference>
<proteinExistence type="predicted"/>
<sequence length="432" mass="47001">MCLWRKLQRRGFQASEGSRWRARSHGEIYGSLVVVNSPEGMSTLSTCFPIHTFRIRAVFIESLLEIMESTMKNGDISKMRRGFTLVELLVVIAIIGVLIALLLPAVQQAREAARRMECSNKLKQLGLAIHNHHDTYSYFPSLRENNGGTRSTNPQGNEGRNSGLMNILPFIEQNAIHEILTKPSTYGGIDILAFGPIRDKTYPPYEAKIDAFVCPSNPTTPSQIWGKSWGVRSYACSVGDSIANNHNLINPRGIFARVDYQNKSTMRMSSIVDGTSNTVIMAERGYGQAGETTETRGYFANNVSGLNTSPISCMLTASNGFYLSSTSVQKDRAAGVQWFDGFPAFTGVTTVLPPNSPSCAVDNWGDSWGLFSASSYHPGGVMVLMADASGQFIPDTIDTGNLTLAEVTSGRSPYGVWGALGSKKGSEPVSLP</sequence>
<evidence type="ECO:0000259" key="2">
    <source>
        <dbReference type="Pfam" id="PF07596"/>
    </source>
</evidence>
<keyword evidence="1" id="KW-0812">Transmembrane</keyword>
<evidence type="ECO:0000313" key="4">
    <source>
        <dbReference type="Proteomes" id="UP000239388"/>
    </source>
</evidence>
<reference evidence="3 4" key="1">
    <citation type="submission" date="2018-02" db="EMBL/GenBank/DDBJ databases">
        <title>Comparative genomes isolates from brazilian mangrove.</title>
        <authorList>
            <person name="Araujo J.E."/>
            <person name="Taketani R.G."/>
            <person name="Silva M.C.P."/>
            <person name="Loureco M.V."/>
            <person name="Andreote F.D."/>
        </authorList>
    </citation>
    <scope>NUCLEOTIDE SEQUENCE [LARGE SCALE GENOMIC DNA]</scope>
    <source>
        <strain evidence="3 4">NAP PRIS-MGV</strain>
    </source>
</reference>
<dbReference type="Gene3D" id="3.30.700.10">
    <property type="entry name" value="Glycoprotein, Type 4 Pilin"/>
    <property type="match status" value="1"/>
</dbReference>
<dbReference type="Pfam" id="PF07963">
    <property type="entry name" value="N_methyl"/>
    <property type="match status" value="1"/>
</dbReference>
<dbReference type="PANTHER" id="PTHR30093">
    <property type="entry name" value="GENERAL SECRETION PATHWAY PROTEIN G"/>
    <property type="match status" value="1"/>
</dbReference>
<name>A0A2S8F6P5_9BACT</name>
<dbReference type="SUPFAM" id="SSF54523">
    <property type="entry name" value="Pili subunits"/>
    <property type="match status" value="1"/>
</dbReference>
<dbReference type="Proteomes" id="UP000239388">
    <property type="component" value="Unassembled WGS sequence"/>
</dbReference>
<dbReference type="AlphaFoldDB" id="A0A2S8F6P5"/>
<dbReference type="PROSITE" id="PS00409">
    <property type="entry name" value="PROKAR_NTER_METHYL"/>
    <property type="match status" value="1"/>
</dbReference>
<dbReference type="InterPro" id="IPR012902">
    <property type="entry name" value="N_methyl_site"/>
</dbReference>
<dbReference type="Pfam" id="PF07596">
    <property type="entry name" value="SBP_bac_10"/>
    <property type="match status" value="1"/>
</dbReference>
<gene>
    <name evidence="3" type="ORF">C5Y98_26210</name>
</gene>
<dbReference type="PANTHER" id="PTHR30093:SF2">
    <property type="entry name" value="TYPE II SECRETION SYSTEM PROTEIN H"/>
    <property type="match status" value="1"/>
</dbReference>
<evidence type="ECO:0000256" key="1">
    <source>
        <dbReference type="SAM" id="Phobius"/>
    </source>
</evidence>
<dbReference type="InterPro" id="IPR027558">
    <property type="entry name" value="Pre_pil_HX9DG_C"/>
</dbReference>
<feature type="domain" description="DUF1559" evidence="2">
    <location>
        <begin position="107"/>
        <end position="399"/>
    </location>
</feature>
<organism evidence="3 4">
    <name type="scientific">Blastopirellula marina</name>
    <dbReference type="NCBI Taxonomy" id="124"/>
    <lineage>
        <taxon>Bacteria</taxon>
        <taxon>Pseudomonadati</taxon>
        <taxon>Planctomycetota</taxon>
        <taxon>Planctomycetia</taxon>
        <taxon>Pirellulales</taxon>
        <taxon>Pirellulaceae</taxon>
        <taxon>Blastopirellula</taxon>
    </lineage>
</organism>
<accession>A0A2S8F6P5</accession>
<keyword evidence="1" id="KW-0472">Membrane</keyword>
<dbReference type="InterPro" id="IPR045584">
    <property type="entry name" value="Pilin-like"/>
</dbReference>
<dbReference type="EMBL" id="PUIB01000026">
    <property type="protein sequence ID" value="PQO27826.1"/>
    <property type="molecule type" value="Genomic_DNA"/>
</dbReference>
<feature type="transmembrane region" description="Helical" evidence="1">
    <location>
        <begin position="85"/>
        <end position="106"/>
    </location>
</feature>
<protein>
    <submittedName>
        <fullName evidence="3">Prepilin-type cleavage/methylation domain-containing protein</fullName>
    </submittedName>
</protein>
<keyword evidence="1" id="KW-1133">Transmembrane helix</keyword>